<accession>A0ABP8R332</accession>
<dbReference type="Pfam" id="PF20245">
    <property type="entry name" value="DUF6600"/>
    <property type="match status" value="1"/>
</dbReference>
<dbReference type="RefSeq" id="WP_345067363.1">
    <property type="nucleotide sequence ID" value="NZ_BAABGR010000015.1"/>
</dbReference>
<proteinExistence type="predicted"/>
<keyword evidence="2" id="KW-0732">Signal</keyword>
<evidence type="ECO:0008006" key="5">
    <source>
        <dbReference type="Google" id="ProtNLM"/>
    </source>
</evidence>
<comment type="caution">
    <text evidence="3">The sequence shown here is derived from an EMBL/GenBank/DDBJ whole genome shotgun (WGS) entry which is preliminary data.</text>
</comment>
<feature type="region of interest" description="Disordered" evidence="1">
    <location>
        <begin position="233"/>
        <end position="431"/>
    </location>
</feature>
<evidence type="ECO:0000313" key="3">
    <source>
        <dbReference type="EMBL" id="GAA4516849.1"/>
    </source>
</evidence>
<feature type="compositionally biased region" description="Low complexity" evidence="1">
    <location>
        <begin position="383"/>
        <end position="423"/>
    </location>
</feature>
<feature type="compositionally biased region" description="Low complexity" evidence="1">
    <location>
        <begin position="262"/>
        <end position="275"/>
    </location>
</feature>
<feature type="compositionally biased region" description="Basic and acidic residues" evidence="1">
    <location>
        <begin position="319"/>
        <end position="337"/>
    </location>
</feature>
<dbReference type="InterPro" id="IPR046535">
    <property type="entry name" value="DUF6600"/>
</dbReference>
<evidence type="ECO:0000256" key="2">
    <source>
        <dbReference type="SAM" id="SignalP"/>
    </source>
</evidence>
<evidence type="ECO:0000256" key="1">
    <source>
        <dbReference type="SAM" id="MobiDB-lite"/>
    </source>
</evidence>
<sequence length="431" mass="49904">MKNWKLTLYIAALIAALSGTLSIQKAQAQVYGQVSLDLFYNELSPYGTWDIDPTYGDIWFPRVGADFRPYGTNGYWVMTEYGNTWVSNYSWGWAPFHYGRWVYTSHRGWGWIPGYEWGPAWVEWRSGNGYYGWAPMMPHVGVSISINIPVFAWIFTPVRYIYSPSYHRHAHYGRVNIYNRTTIIHNTYIVNNRHYYGGPARRDIERAIGRRVEVRSVRHADRPGAVHVDRRSVAIYRPEMDHNRSSVKRSVSEPQRRSVTSREANNARPTPNNARPQREMHIDNKGNVTIREGNRTTSRATTDNARREVPNRSDNTSRNVERNNRYIDRSATSRERNTNTTRPHNNRTIERREQKPQPQRVERPQRESRAPERSVRNSTPVYQTSNSGSSNSNRVSRSTQSPRVERPATPARSAATPARGGSSNHSERSRR</sequence>
<organism evidence="3 4">
    <name type="scientific">Sphingobacterium thermophilum</name>
    <dbReference type="NCBI Taxonomy" id="768534"/>
    <lineage>
        <taxon>Bacteria</taxon>
        <taxon>Pseudomonadati</taxon>
        <taxon>Bacteroidota</taxon>
        <taxon>Sphingobacteriia</taxon>
        <taxon>Sphingobacteriales</taxon>
        <taxon>Sphingobacteriaceae</taxon>
        <taxon>Sphingobacterium</taxon>
    </lineage>
</organism>
<feature type="signal peptide" evidence="2">
    <location>
        <begin position="1"/>
        <end position="28"/>
    </location>
</feature>
<feature type="chain" id="PRO_5046106954" description="Prolin-rich transmembrane protein" evidence="2">
    <location>
        <begin position="29"/>
        <end position="431"/>
    </location>
</feature>
<feature type="compositionally biased region" description="Basic and acidic residues" evidence="1">
    <location>
        <begin position="233"/>
        <end position="256"/>
    </location>
</feature>
<name>A0ABP8R332_9SPHI</name>
<dbReference type="EMBL" id="BAABGR010000015">
    <property type="protein sequence ID" value="GAA4516849.1"/>
    <property type="molecule type" value="Genomic_DNA"/>
</dbReference>
<evidence type="ECO:0000313" key="4">
    <source>
        <dbReference type="Proteomes" id="UP001500394"/>
    </source>
</evidence>
<keyword evidence="4" id="KW-1185">Reference proteome</keyword>
<reference evidence="4" key="1">
    <citation type="journal article" date="2019" name="Int. J. Syst. Evol. Microbiol.">
        <title>The Global Catalogue of Microorganisms (GCM) 10K type strain sequencing project: providing services to taxonomists for standard genome sequencing and annotation.</title>
        <authorList>
            <consortium name="The Broad Institute Genomics Platform"/>
            <consortium name="The Broad Institute Genome Sequencing Center for Infectious Disease"/>
            <person name="Wu L."/>
            <person name="Ma J."/>
        </authorList>
    </citation>
    <scope>NUCLEOTIDE SEQUENCE [LARGE SCALE GENOMIC DNA]</scope>
    <source>
        <strain evidence="4">JCM 17858</strain>
    </source>
</reference>
<protein>
    <recommendedName>
        <fullName evidence="5">Prolin-rich transmembrane protein</fullName>
    </recommendedName>
</protein>
<dbReference type="Proteomes" id="UP001500394">
    <property type="component" value="Unassembled WGS sequence"/>
</dbReference>
<feature type="compositionally biased region" description="Basic and acidic residues" evidence="1">
    <location>
        <begin position="347"/>
        <end position="375"/>
    </location>
</feature>
<gene>
    <name evidence="3" type="ORF">GCM10023173_16830</name>
</gene>